<gene>
    <name evidence="1" type="ORF">F5890DRAFT_1476491</name>
</gene>
<accession>A0AA38PUG9</accession>
<organism evidence="1 2">
    <name type="scientific">Lentinula detonsa</name>
    <dbReference type="NCBI Taxonomy" id="2804962"/>
    <lineage>
        <taxon>Eukaryota</taxon>
        <taxon>Fungi</taxon>
        <taxon>Dikarya</taxon>
        <taxon>Basidiomycota</taxon>
        <taxon>Agaricomycotina</taxon>
        <taxon>Agaricomycetes</taxon>
        <taxon>Agaricomycetidae</taxon>
        <taxon>Agaricales</taxon>
        <taxon>Marasmiineae</taxon>
        <taxon>Omphalotaceae</taxon>
        <taxon>Lentinula</taxon>
    </lineage>
</organism>
<dbReference type="EMBL" id="MU802082">
    <property type="protein sequence ID" value="KAJ3982018.1"/>
    <property type="molecule type" value="Genomic_DNA"/>
</dbReference>
<dbReference type="AlphaFoldDB" id="A0AA38PUG9"/>
<proteinExistence type="predicted"/>
<evidence type="ECO:0000313" key="2">
    <source>
        <dbReference type="Proteomes" id="UP001163850"/>
    </source>
</evidence>
<name>A0AA38PUG9_9AGAR</name>
<comment type="caution">
    <text evidence="1">The sequence shown here is derived from an EMBL/GenBank/DDBJ whole genome shotgun (WGS) entry which is preliminary data.</text>
</comment>
<reference evidence="1" key="1">
    <citation type="submission" date="2022-08" db="EMBL/GenBank/DDBJ databases">
        <authorList>
            <consortium name="DOE Joint Genome Institute"/>
            <person name="Min B."/>
            <person name="Riley R."/>
            <person name="Sierra-Patev S."/>
            <person name="Naranjo-Ortiz M."/>
            <person name="Looney B."/>
            <person name="Konkel Z."/>
            <person name="Slot J.C."/>
            <person name="Sakamoto Y."/>
            <person name="Steenwyk J.L."/>
            <person name="Rokas A."/>
            <person name="Carro J."/>
            <person name="Camarero S."/>
            <person name="Ferreira P."/>
            <person name="Molpeceres G."/>
            <person name="Ruiz-Duenas F.J."/>
            <person name="Serrano A."/>
            <person name="Henrissat B."/>
            <person name="Drula E."/>
            <person name="Hughes K.W."/>
            <person name="Mata J.L."/>
            <person name="Ishikawa N.K."/>
            <person name="Vargas-Isla R."/>
            <person name="Ushijima S."/>
            <person name="Smith C.A."/>
            <person name="Ahrendt S."/>
            <person name="Andreopoulos W."/>
            <person name="He G."/>
            <person name="Labutti K."/>
            <person name="Lipzen A."/>
            <person name="Ng V."/>
            <person name="Sandor L."/>
            <person name="Barry K."/>
            <person name="Martinez A.T."/>
            <person name="Xiao Y."/>
            <person name="Gibbons J.G."/>
            <person name="Terashima K."/>
            <person name="Hibbett D.S."/>
            <person name="Grigoriev I.V."/>
        </authorList>
    </citation>
    <scope>NUCLEOTIDE SEQUENCE</scope>
    <source>
        <strain evidence="1">TFB7829</strain>
    </source>
</reference>
<dbReference type="Proteomes" id="UP001163850">
    <property type="component" value="Unassembled WGS sequence"/>
</dbReference>
<sequence length="324" mass="36038">MLVVNIIDSQFSETARTPDTAHTSFFANPGSAELDQIDEFDADMDDEASIASDEEELGEEIENKENEALFAKSVDNATRALLDGDDLEEILPNPDLVYDAEGETMRKRELISGIQPPGNFTDMNQQFALIGSRLLVTEMMMVMERHGMILMETSTTRMWSRYPNDMVNGTQNTFLSKIDPANASPFAPSGSRRGAIKGLCGDPAFANDLAYEPAKLFRGGRTDVYRDTNSPRKHLIGRVQEVTGDEQFDIKIQSLPPAFGFRHYSSGRSALTQVPGIELKHIARICLVGKIESGPFIREYPMHLLVSFVSISKKFNDDFKAGVR</sequence>
<protein>
    <submittedName>
        <fullName evidence="1">Uncharacterized protein</fullName>
    </submittedName>
</protein>
<evidence type="ECO:0000313" key="1">
    <source>
        <dbReference type="EMBL" id="KAJ3982018.1"/>
    </source>
</evidence>